<accession>A0AA47MJX3</accession>
<dbReference type="EMBL" id="JAOPHQ010003755">
    <property type="protein sequence ID" value="KAK0141698.1"/>
    <property type="molecule type" value="Genomic_DNA"/>
</dbReference>
<evidence type="ECO:0000313" key="3">
    <source>
        <dbReference type="Proteomes" id="UP001174136"/>
    </source>
</evidence>
<sequence length="248" mass="27222">MTPILRTSDTKAILERQGIHLKLRTDLMFSSTDGAQAVLPACSSSGPSREEEEEEEWRHTKHFHTASTHIIIIIIIIICPAIQHAHANTLHHTYGDQDAGRTPSPRLPDSAITEQLWETSSRDLTSDVPFPIGCAPTYQKGGISVMPGCLEHTGVVTQLIREEAGKNKGKGNLTVLWLDLKKCIWLHFTQASSSEWRVSSGAITSSWRKVEIGLITGCTISVTLFSLAVNMLTKSAEPECRGPRTNSA</sequence>
<protein>
    <submittedName>
        <fullName evidence="2">Uncharacterized protein</fullName>
    </submittedName>
</protein>
<dbReference type="Proteomes" id="UP001174136">
    <property type="component" value="Unassembled WGS sequence"/>
</dbReference>
<organism evidence="2 3">
    <name type="scientific">Merluccius polli</name>
    <name type="common">Benguela hake</name>
    <name type="synonym">Merluccius cadenati</name>
    <dbReference type="NCBI Taxonomy" id="89951"/>
    <lineage>
        <taxon>Eukaryota</taxon>
        <taxon>Metazoa</taxon>
        <taxon>Chordata</taxon>
        <taxon>Craniata</taxon>
        <taxon>Vertebrata</taxon>
        <taxon>Euteleostomi</taxon>
        <taxon>Actinopterygii</taxon>
        <taxon>Neopterygii</taxon>
        <taxon>Teleostei</taxon>
        <taxon>Neoteleostei</taxon>
        <taxon>Acanthomorphata</taxon>
        <taxon>Zeiogadaria</taxon>
        <taxon>Gadariae</taxon>
        <taxon>Gadiformes</taxon>
        <taxon>Gadoidei</taxon>
        <taxon>Merlucciidae</taxon>
        <taxon>Merluccius</taxon>
    </lineage>
</organism>
<name>A0AA47MJX3_MERPO</name>
<reference evidence="2" key="1">
    <citation type="journal article" date="2023" name="Front. Mar. Sci.">
        <title>A new Merluccius polli reference genome to investigate the effects of global change in West African waters.</title>
        <authorList>
            <person name="Mateo J.L."/>
            <person name="Blanco-Fernandez C."/>
            <person name="Garcia-Vazquez E."/>
            <person name="Machado-Schiaffino G."/>
        </authorList>
    </citation>
    <scope>NUCLEOTIDE SEQUENCE</scope>
    <source>
        <strain evidence="2">C29</strain>
        <tissue evidence="2">Fin</tissue>
    </source>
</reference>
<evidence type="ECO:0000256" key="1">
    <source>
        <dbReference type="SAM" id="MobiDB-lite"/>
    </source>
</evidence>
<keyword evidence="3" id="KW-1185">Reference proteome</keyword>
<gene>
    <name evidence="2" type="ORF">N1851_020632</name>
</gene>
<feature type="region of interest" description="Disordered" evidence="1">
    <location>
        <begin position="40"/>
        <end position="59"/>
    </location>
</feature>
<dbReference type="AlphaFoldDB" id="A0AA47MJX3"/>
<evidence type="ECO:0000313" key="2">
    <source>
        <dbReference type="EMBL" id="KAK0141698.1"/>
    </source>
</evidence>
<proteinExistence type="predicted"/>
<comment type="caution">
    <text evidence="2">The sequence shown here is derived from an EMBL/GenBank/DDBJ whole genome shotgun (WGS) entry which is preliminary data.</text>
</comment>